<organism evidence="1 2">
    <name type="scientific">Caerostris extrusa</name>
    <name type="common">Bark spider</name>
    <name type="synonym">Caerostris bankana</name>
    <dbReference type="NCBI Taxonomy" id="172846"/>
    <lineage>
        <taxon>Eukaryota</taxon>
        <taxon>Metazoa</taxon>
        <taxon>Ecdysozoa</taxon>
        <taxon>Arthropoda</taxon>
        <taxon>Chelicerata</taxon>
        <taxon>Arachnida</taxon>
        <taxon>Araneae</taxon>
        <taxon>Araneomorphae</taxon>
        <taxon>Entelegynae</taxon>
        <taxon>Araneoidea</taxon>
        <taxon>Araneidae</taxon>
        <taxon>Caerostris</taxon>
    </lineage>
</organism>
<gene>
    <name evidence="1" type="ORF">CEXT_521361</name>
</gene>
<keyword evidence="2" id="KW-1185">Reference proteome</keyword>
<evidence type="ECO:0000313" key="1">
    <source>
        <dbReference type="EMBL" id="GIY65026.1"/>
    </source>
</evidence>
<name>A0AAV4V4Z4_CAEEX</name>
<proteinExistence type="predicted"/>
<evidence type="ECO:0000313" key="2">
    <source>
        <dbReference type="Proteomes" id="UP001054945"/>
    </source>
</evidence>
<accession>A0AAV4V4Z4</accession>
<reference evidence="1 2" key="1">
    <citation type="submission" date="2021-06" db="EMBL/GenBank/DDBJ databases">
        <title>Caerostris extrusa draft genome.</title>
        <authorList>
            <person name="Kono N."/>
            <person name="Arakawa K."/>
        </authorList>
    </citation>
    <scope>NUCLEOTIDE SEQUENCE [LARGE SCALE GENOMIC DNA]</scope>
</reference>
<sequence length="87" mass="9622">MSPINTQNRDKSRIQRISCIEALEITTYNPDRAITYDADSACETYCARLKIHSVSTTNGSGGVSTESYASVIIKREGNHHLLPSTYV</sequence>
<dbReference type="Proteomes" id="UP001054945">
    <property type="component" value="Unassembled WGS sequence"/>
</dbReference>
<dbReference type="AlphaFoldDB" id="A0AAV4V4Z4"/>
<dbReference type="EMBL" id="BPLR01013950">
    <property type="protein sequence ID" value="GIY65026.1"/>
    <property type="molecule type" value="Genomic_DNA"/>
</dbReference>
<protein>
    <submittedName>
        <fullName evidence="1">Uncharacterized protein</fullName>
    </submittedName>
</protein>
<comment type="caution">
    <text evidence="1">The sequence shown here is derived from an EMBL/GenBank/DDBJ whole genome shotgun (WGS) entry which is preliminary data.</text>
</comment>